<gene>
    <name evidence="7" type="ORF">RC62_3981</name>
</gene>
<dbReference type="Gene3D" id="3.30.460.20">
    <property type="entry name" value="CorA soluble domain-like"/>
    <property type="match status" value="1"/>
</dbReference>
<dbReference type="EMBL" id="JRLF01000007">
    <property type="protein sequence ID" value="KQB41635.1"/>
    <property type="molecule type" value="Genomic_DNA"/>
</dbReference>
<comment type="subcellular location">
    <subcellularLocation>
        <location evidence="1">Membrane</location>
        <topology evidence="1">Multi-pass membrane protein</topology>
    </subcellularLocation>
</comment>
<dbReference type="STRING" id="362413.RC62_3981"/>
<evidence type="ECO:0000256" key="4">
    <source>
        <dbReference type="ARBA" id="ARBA00022989"/>
    </source>
</evidence>
<dbReference type="CDD" id="cd12827">
    <property type="entry name" value="EcCorA_ZntB-like_u2"/>
    <property type="match status" value="1"/>
</dbReference>
<dbReference type="InterPro" id="IPR045863">
    <property type="entry name" value="CorA_TM1_TM2"/>
</dbReference>
<evidence type="ECO:0000256" key="6">
    <source>
        <dbReference type="SAM" id="Phobius"/>
    </source>
</evidence>
<dbReference type="InterPro" id="IPR002523">
    <property type="entry name" value="MgTranspt_CorA/ZnTranspt_ZntB"/>
</dbReference>
<keyword evidence="3 6" id="KW-0812">Transmembrane</keyword>
<evidence type="ECO:0000256" key="3">
    <source>
        <dbReference type="ARBA" id="ARBA00022692"/>
    </source>
</evidence>
<dbReference type="SUPFAM" id="SSF144083">
    <property type="entry name" value="Magnesium transport protein CorA, transmembrane region"/>
    <property type="match status" value="1"/>
</dbReference>
<feature type="transmembrane region" description="Helical" evidence="6">
    <location>
        <begin position="290"/>
        <end position="310"/>
    </location>
</feature>
<dbReference type="RefSeq" id="WP_245176787.1">
    <property type="nucleotide sequence ID" value="NZ_JRLF01000007.1"/>
</dbReference>
<comment type="caution">
    <text evidence="7">The sequence shown here is derived from an EMBL/GenBank/DDBJ whole genome shotgun (WGS) entry which is preliminary data.</text>
</comment>
<dbReference type="GO" id="GO:0016020">
    <property type="term" value="C:membrane"/>
    <property type="evidence" value="ECO:0007669"/>
    <property type="project" value="UniProtKB-SubCell"/>
</dbReference>
<feature type="transmembrane region" description="Helical" evidence="6">
    <location>
        <begin position="260"/>
        <end position="278"/>
    </location>
</feature>
<evidence type="ECO:0000256" key="1">
    <source>
        <dbReference type="ARBA" id="ARBA00004141"/>
    </source>
</evidence>
<dbReference type="InterPro" id="IPR045861">
    <property type="entry name" value="CorA_cytoplasmic_dom"/>
</dbReference>
<protein>
    <submittedName>
        <fullName evidence="7">Mg2+/Co2+ transporter</fullName>
    </submittedName>
</protein>
<reference evidence="7 8" key="1">
    <citation type="submission" date="2014-09" db="EMBL/GenBank/DDBJ databases">
        <title>Genome sequence of Flavobacterium aquidurense RC62.</title>
        <authorList>
            <person name="Kim J.F."/>
            <person name="Kwak M.-J."/>
        </authorList>
    </citation>
    <scope>NUCLEOTIDE SEQUENCE [LARGE SCALE GENOMIC DNA]</scope>
    <source>
        <strain evidence="7 8">RC62</strain>
    </source>
</reference>
<dbReference type="Proteomes" id="UP000050443">
    <property type="component" value="Unassembled WGS sequence"/>
</dbReference>
<comment type="similarity">
    <text evidence="2">Belongs to the CorA metal ion transporter (MIT) (TC 1.A.35) family.</text>
</comment>
<keyword evidence="4 6" id="KW-1133">Transmembrane helix</keyword>
<accession>A0A0Q0XYU4</accession>
<dbReference type="Gene3D" id="1.20.58.340">
    <property type="entry name" value="Magnesium transport protein CorA, transmembrane region"/>
    <property type="match status" value="2"/>
</dbReference>
<evidence type="ECO:0000256" key="2">
    <source>
        <dbReference type="ARBA" id="ARBA00009765"/>
    </source>
</evidence>
<dbReference type="GO" id="GO:0046873">
    <property type="term" value="F:metal ion transmembrane transporter activity"/>
    <property type="evidence" value="ECO:0007669"/>
    <property type="project" value="InterPro"/>
</dbReference>
<proteinExistence type="inferred from homology"/>
<organism evidence="7 8">
    <name type="scientific">Flavobacterium aquidurense</name>
    <dbReference type="NCBI Taxonomy" id="362413"/>
    <lineage>
        <taxon>Bacteria</taxon>
        <taxon>Pseudomonadati</taxon>
        <taxon>Bacteroidota</taxon>
        <taxon>Flavobacteriia</taxon>
        <taxon>Flavobacteriales</taxon>
        <taxon>Flavobacteriaceae</taxon>
        <taxon>Flavobacterium</taxon>
    </lineage>
</organism>
<evidence type="ECO:0000313" key="8">
    <source>
        <dbReference type="Proteomes" id="UP000050443"/>
    </source>
</evidence>
<sequence>MIKPCNFEMKAFYKNNNGLIETQEWTPNCWINIESPSETEKKYLLEELQIPEAFYNDIEDIDERPRMEAEDGWTLFIMRIPVKSNDVKLPFQTIPLGLIFKEDICVTISFYETEIISDFVQYTNRKNIHIKDNFDLVLRLLLSSSVWYLKYLKQINQKIKLAEDNLEKSIKNEELQALLQIEKCLVFFITSLKGNDVLFHRIKNLKAQREHFDQDLLEDVDIEISQAQDTANIYSNILTGMMDAYASVISNNMNNIMKQMTSISIILMIPTLIASLYGMNVPNGLEESKYGIWILLLVSVILSIFGVYLFKRRRWF</sequence>
<dbReference type="InterPro" id="IPR047199">
    <property type="entry name" value="CorA-like"/>
</dbReference>
<evidence type="ECO:0000256" key="5">
    <source>
        <dbReference type="ARBA" id="ARBA00023136"/>
    </source>
</evidence>
<dbReference type="PANTHER" id="PTHR47891:SF2">
    <property type="entry name" value="MAGNESIUM AND COBALT TRANSPORTER"/>
    <property type="match status" value="1"/>
</dbReference>
<dbReference type="Pfam" id="PF01544">
    <property type="entry name" value="CorA"/>
    <property type="match status" value="1"/>
</dbReference>
<keyword evidence="5 6" id="KW-0472">Membrane</keyword>
<evidence type="ECO:0000313" key="7">
    <source>
        <dbReference type="EMBL" id="KQB41635.1"/>
    </source>
</evidence>
<name>A0A0Q0XYU4_9FLAO</name>
<dbReference type="PATRIC" id="fig|362413.3.peg.3905"/>
<dbReference type="AlphaFoldDB" id="A0A0Q0XYU4"/>
<dbReference type="PANTHER" id="PTHR47891">
    <property type="entry name" value="TRANSPORTER-RELATED"/>
    <property type="match status" value="1"/>
</dbReference>
<dbReference type="SUPFAM" id="SSF143865">
    <property type="entry name" value="CorA soluble domain-like"/>
    <property type="match status" value="1"/>
</dbReference>